<accession>A0AAN5BYT2</accession>
<name>A0AAN5BYT2_9BILA</name>
<evidence type="ECO:0000313" key="2">
    <source>
        <dbReference type="Proteomes" id="UP001328107"/>
    </source>
</evidence>
<feature type="non-terminal residue" evidence="1">
    <location>
        <position position="1"/>
    </location>
</feature>
<keyword evidence="2" id="KW-1185">Reference proteome</keyword>
<dbReference type="AlphaFoldDB" id="A0AAN5BYT2"/>
<organism evidence="1 2">
    <name type="scientific">Pristionchus mayeri</name>
    <dbReference type="NCBI Taxonomy" id="1317129"/>
    <lineage>
        <taxon>Eukaryota</taxon>
        <taxon>Metazoa</taxon>
        <taxon>Ecdysozoa</taxon>
        <taxon>Nematoda</taxon>
        <taxon>Chromadorea</taxon>
        <taxon>Rhabditida</taxon>
        <taxon>Rhabditina</taxon>
        <taxon>Diplogasteromorpha</taxon>
        <taxon>Diplogasteroidea</taxon>
        <taxon>Neodiplogasteridae</taxon>
        <taxon>Pristionchus</taxon>
    </lineage>
</organism>
<sequence length="103" mass="10567">SGCSPAVVISTNHPLSDITVPHVSRSVPRLALTLSTSSPTRTTTVSFTSATSKNLMTTGTISLPTTPRGGSGGVSCGLLKVFPRPLPAPNPCDLPPTVTTSFY</sequence>
<proteinExistence type="predicted"/>
<evidence type="ECO:0000313" key="1">
    <source>
        <dbReference type="EMBL" id="GMR30243.1"/>
    </source>
</evidence>
<comment type="caution">
    <text evidence="1">The sequence shown here is derived from an EMBL/GenBank/DDBJ whole genome shotgun (WGS) entry which is preliminary data.</text>
</comment>
<dbReference type="Proteomes" id="UP001328107">
    <property type="component" value="Unassembled WGS sequence"/>
</dbReference>
<gene>
    <name evidence="1" type="ORF">PMAYCL1PPCAC_00438</name>
</gene>
<protein>
    <submittedName>
        <fullName evidence="1">Uncharacterized protein</fullName>
    </submittedName>
</protein>
<reference evidence="2" key="1">
    <citation type="submission" date="2022-10" db="EMBL/GenBank/DDBJ databases">
        <title>Genome assembly of Pristionchus species.</title>
        <authorList>
            <person name="Yoshida K."/>
            <person name="Sommer R.J."/>
        </authorList>
    </citation>
    <scope>NUCLEOTIDE SEQUENCE [LARGE SCALE GENOMIC DNA]</scope>
    <source>
        <strain evidence="2">RS5460</strain>
    </source>
</reference>
<dbReference type="EMBL" id="BTRK01000001">
    <property type="protein sequence ID" value="GMR30243.1"/>
    <property type="molecule type" value="Genomic_DNA"/>
</dbReference>